<proteinExistence type="predicted"/>
<accession>A0A0G1NJJ5</accession>
<comment type="caution">
    <text evidence="1">The sequence shown here is derived from an EMBL/GenBank/DDBJ whole genome shotgun (WGS) entry which is preliminary data.</text>
</comment>
<evidence type="ECO:0000313" key="2">
    <source>
        <dbReference type="Proteomes" id="UP000034569"/>
    </source>
</evidence>
<protein>
    <submittedName>
        <fullName evidence="1">Uncharacterized protein</fullName>
    </submittedName>
</protein>
<name>A0A0G1NJJ5_9BACT</name>
<sequence length="57" mass="6679">MSENQKTEITHDKLQEEAEKLVSLLKDRQVGLFSWHMLLNERLKSIHDLLCPLFGSK</sequence>
<dbReference type="AlphaFoldDB" id="A0A0G1NJJ5"/>
<dbReference type="Proteomes" id="UP000034569">
    <property type="component" value="Unassembled WGS sequence"/>
</dbReference>
<organism evidence="1 2">
    <name type="scientific">Candidatus Azambacteria bacterium GW2011_GWC1_46_13</name>
    <dbReference type="NCBI Taxonomy" id="1618619"/>
    <lineage>
        <taxon>Bacteria</taxon>
        <taxon>Candidatus Azamiibacteriota</taxon>
    </lineage>
</organism>
<gene>
    <name evidence="1" type="ORF">UX33_C0043G0004</name>
</gene>
<reference evidence="1 2" key="1">
    <citation type="journal article" date="2015" name="Nature">
        <title>rRNA introns, odd ribosomes, and small enigmatic genomes across a large radiation of phyla.</title>
        <authorList>
            <person name="Brown C.T."/>
            <person name="Hug L.A."/>
            <person name="Thomas B.C."/>
            <person name="Sharon I."/>
            <person name="Castelle C.J."/>
            <person name="Singh A."/>
            <person name="Wilkins M.J."/>
            <person name="Williams K.H."/>
            <person name="Banfield J.F."/>
        </authorList>
    </citation>
    <scope>NUCLEOTIDE SEQUENCE [LARGE SCALE GENOMIC DNA]</scope>
</reference>
<dbReference type="EMBL" id="LCLU01000043">
    <property type="protein sequence ID" value="KKU20621.1"/>
    <property type="molecule type" value="Genomic_DNA"/>
</dbReference>
<evidence type="ECO:0000313" key="1">
    <source>
        <dbReference type="EMBL" id="KKU20621.1"/>
    </source>
</evidence>